<dbReference type="AlphaFoldDB" id="A0A3S4HQ51"/>
<dbReference type="GO" id="GO:0016874">
    <property type="term" value="F:ligase activity"/>
    <property type="evidence" value="ECO:0007669"/>
    <property type="project" value="UniProtKB-KW"/>
</dbReference>
<evidence type="ECO:0000313" key="1">
    <source>
        <dbReference type="EMBL" id="VEB44758.1"/>
    </source>
</evidence>
<dbReference type="SUPFAM" id="SSF56801">
    <property type="entry name" value="Acetyl-CoA synthetase-like"/>
    <property type="match status" value="1"/>
</dbReference>
<proteinExistence type="predicted"/>
<dbReference type="PANTHER" id="PTHR43845:SF1">
    <property type="entry name" value="BLR5969 PROTEIN"/>
    <property type="match status" value="1"/>
</dbReference>
<protein>
    <submittedName>
        <fullName evidence="1">Phenylacetate-CoA ligase</fullName>
    </submittedName>
</protein>
<gene>
    <name evidence="1" type="ORF">NCTC9695_05262</name>
</gene>
<accession>A0A3S4HQ51</accession>
<reference evidence="1 2" key="1">
    <citation type="submission" date="2018-12" db="EMBL/GenBank/DDBJ databases">
        <authorList>
            <consortium name="Pathogen Informatics"/>
        </authorList>
    </citation>
    <scope>NUCLEOTIDE SEQUENCE [LARGE SCALE GENOMIC DNA]</scope>
    <source>
        <strain evidence="1 2">NCTC9695</strain>
    </source>
</reference>
<dbReference type="Proteomes" id="UP000275777">
    <property type="component" value="Chromosome"/>
</dbReference>
<name>A0A3S4HQ51_CHRVL</name>
<dbReference type="Gene3D" id="3.40.50.12780">
    <property type="entry name" value="N-terminal domain of ligase-like"/>
    <property type="match status" value="1"/>
</dbReference>
<dbReference type="PANTHER" id="PTHR43845">
    <property type="entry name" value="BLR5969 PROTEIN"/>
    <property type="match status" value="1"/>
</dbReference>
<evidence type="ECO:0000313" key="2">
    <source>
        <dbReference type="Proteomes" id="UP000275777"/>
    </source>
</evidence>
<dbReference type="InterPro" id="IPR042099">
    <property type="entry name" value="ANL_N_sf"/>
</dbReference>
<organism evidence="1 2">
    <name type="scientific">Chromobacterium violaceum</name>
    <dbReference type="NCBI Taxonomy" id="536"/>
    <lineage>
        <taxon>Bacteria</taxon>
        <taxon>Pseudomonadati</taxon>
        <taxon>Pseudomonadota</taxon>
        <taxon>Betaproteobacteria</taxon>
        <taxon>Neisseriales</taxon>
        <taxon>Chromobacteriaceae</taxon>
        <taxon>Chromobacterium</taxon>
    </lineage>
</organism>
<sequence length="269" mass="29689">MLPVARIARVVEQASLRPHYPRHWAWSGSRSCNAARRRVSPRAAIRKQDLSNHWDELMEYGDFTDVVSSSGTTGRPVELPVHRLQEMVWVDCVARVLTELGAKPATACCICSATTTCSRWAAGAAGGQEGGSGPFRCSPQRTRRILDVVHYHQPAFVVGNPAVMLELAQTMGADFPAPECLPDYAYFGACGAFDADNRPTPVARKVMELWGLKEALNEYGCSELGSVGHECLQHRGFHINDDAVHVELIDPDTGLPPRRASRARWWSPR</sequence>
<dbReference type="EMBL" id="LR134182">
    <property type="protein sequence ID" value="VEB44758.1"/>
    <property type="molecule type" value="Genomic_DNA"/>
</dbReference>
<keyword evidence="1" id="KW-0436">Ligase</keyword>